<keyword evidence="1" id="KW-0863">Zinc-finger</keyword>
<dbReference type="InParanoid" id="A0A1Z5KT63"/>
<organism evidence="4 5">
    <name type="scientific">Fistulifera solaris</name>
    <name type="common">Oleaginous diatom</name>
    <dbReference type="NCBI Taxonomy" id="1519565"/>
    <lineage>
        <taxon>Eukaryota</taxon>
        <taxon>Sar</taxon>
        <taxon>Stramenopiles</taxon>
        <taxon>Ochrophyta</taxon>
        <taxon>Bacillariophyta</taxon>
        <taxon>Bacillariophyceae</taxon>
        <taxon>Bacillariophycidae</taxon>
        <taxon>Naviculales</taxon>
        <taxon>Naviculaceae</taxon>
        <taxon>Fistulifera</taxon>
    </lineage>
</organism>
<keyword evidence="5" id="KW-1185">Reference proteome</keyword>
<feature type="region of interest" description="Disordered" evidence="2">
    <location>
        <begin position="354"/>
        <end position="399"/>
    </location>
</feature>
<dbReference type="Gene3D" id="3.30.40.10">
    <property type="entry name" value="Zinc/RING finger domain, C3HC4 (zinc finger)"/>
    <property type="match status" value="1"/>
</dbReference>
<feature type="region of interest" description="Disordered" evidence="2">
    <location>
        <begin position="50"/>
        <end position="74"/>
    </location>
</feature>
<feature type="region of interest" description="Disordered" evidence="2">
    <location>
        <begin position="93"/>
        <end position="146"/>
    </location>
</feature>
<dbReference type="Proteomes" id="UP000198406">
    <property type="component" value="Unassembled WGS sequence"/>
</dbReference>
<dbReference type="PROSITE" id="PS50089">
    <property type="entry name" value="ZF_RING_2"/>
    <property type="match status" value="1"/>
</dbReference>
<feature type="region of interest" description="Disordered" evidence="2">
    <location>
        <begin position="1"/>
        <end position="35"/>
    </location>
</feature>
<evidence type="ECO:0000313" key="5">
    <source>
        <dbReference type="Proteomes" id="UP000198406"/>
    </source>
</evidence>
<dbReference type="InterPro" id="IPR001841">
    <property type="entry name" value="Znf_RING"/>
</dbReference>
<sequence length="544" mass="59976">MWFQNGSRSRKGKESSQGKSSKKHNRHNNTTTRKGLFELLDDDTVGAGSIFTSPDAVTCTGRSEANTRASGRNLLDVTDIEDQLNAYKQNVRLGIGNSPNEKPSPSPASSSASQKRNKVIPLRSLDADDAKNSNAEPNDLPTEHKNCSYSRFEPVCDSPKKNQQQPLRDVYASIKDDSTAPAKASSMSRSAQFSEPSRDEPVKPFTASSKSLPSILRPRTASEDSNNNKRGSNASKLRFGADVKSPKAPFVLPEHVTTPKARDNSSYCSEGSEFSPLVGLKLLGPEEDDTVTTMSESLQPKGVQDAELVNGPVRGVMRLTEDGLKAHERKTFREPKKTTDKLLVIKQEQAERQWYRHQRRQRMESGTKPGFTSRMFPAAQSKTVPTEQKTTSDSATNSKHRSSFLGIFKQSKSDAAEKVLQEELSDSALQKKMQQKELEEFQRIEKKRQEYLARQRALEQRPPGLIEKKSKEAAHNDIAHDMSTMSSTKSGALPPCVVCGLGTRSHIAAPCMHYAFCEACVTEGLGETCPVCATKNVKFVPVAV</sequence>
<keyword evidence="1" id="KW-0479">Metal-binding</keyword>
<dbReference type="InterPro" id="IPR013083">
    <property type="entry name" value="Znf_RING/FYVE/PHD"/>
</dbReference>
<feature type="compositionally biased region" description="Polar residues" evidence="2">
    <location>
        <begin position="60"/>
        <end position="70"/>
    </location>
</feature>
<feature type="compositionally biased region" description="Polar residues" evidence="2">
    <location>
        <begin position="185"/>
        <end position="195"/>
    </location>
</feature>
<dbReference type="AlphaFoldDB" id="A0A1Z5KT63"/>
<gene>
    <name evidence="4" type="ORF">FisN_3Hh013</name>
</gene>
<proteinExistence type="predicted"/>
<comment type="caution">
    <text evidence="4">The sequence shown here is derived from an EMBL/GenBank/DDBJ whole genome shotgun (WGS) entry which is preliminary data.</text>
</comment>
<keyword evidence="1" id="KW-0862">Zinc</keyword>
<evidence type="ECO:0000256" key="1">
    <source>
        <dbReference type="PROSITE-ProRule" id="PRU00175"/>
    </source>
</evidence>
<feature type="domain" description="RING-type" evidence="3">
    <location>
        <begin position="496"/>
        <end position="532"/>
    </location>
</feature>
<name>A0A1Z5KT63_FISSO</name>
<evidence type="ECO:0000259" key="3">
    <source>
        <dbReference type="PROSITE" id="PS50089"/>
    </source>
</evidence>
<dbReference type="GO" id="GO:0008270">
    <property type="term" value="F:zinc ion binding"/>
    <property type="evidence" value="ECO:0007669"/>
    <property type="project" value="UniProtKB-KW"/>
</dbReference>
<feature type="region of interest" description="Disordered" evidence="2">
    <location>
        <begin position="177"/>
        <end position="240"/>
    </location>
</feature>
<accession>A0A1Z5KT63</accession>
<dbReference type="OrthoDB" id="49655at2759"/>
<dbReference type="EMBL" id="BDSP01000290">
    <property type="protein sequence ID" value="GAX29496.1"/>
    <property type="molecule type" value="Genomic_DNA"/>
</dbReference>
<protein>
    <recommendedName>
        <fullName evidence="3">RING-type domain-containing protein</fullName>
    </recommendedName>
</protein>
<feature type="compositionally biased region" description="Polar residues" evidence="2">
    <location>
        <begin position="223"/>
        <end position="235"/>
    </location>
</feature>
<evidence type="ECO:0000313" key="4">
    <source>
        <dbReference type="EMBL" id="GAX29496.1"/>
    </source>
</evidence>
<feature type="compositionally biased region" description="Polar residues" evidence="2">
    <location>
        <begin position="380"/>
        <end position="397"/>
    </location>
</feature>
<dbReference type="Pfam" id="PF13920">
    <property type="entry name" value="zf-C3HC4_3"/>
    <property type="match status" value="1"/>
</dbReference>
<reference evidence="4 5" key="1">
    <citation type="journal article" date="2015" name="Plant Cell">
        <title>Oil accumulation by the oleaginous diatom Fistulifera solaris as revealed by the genome and transcriptome.</title>
        <authorList>
            <person name="Tanaka T."/>
            <person name="Maeda Y."/>
            <person name="Veluchamy A."/>
            <person name="Tanaka M."/>
            <person name="Abida H."/>
            <person name="Marechal E."/>
            <person name="Bowler C."/>
            <person name="Muto M."/>
            <person name="Sunaga Y."/>
            <person name="Tanaka M."/>
            <person name="Yoshino T."/>
            <person name="Taniguchi T."/>
            <person name="Fukuda Y."/>
            <person name="Nemoto M."/>
            <person name="Matsumoto M."/>
            <person name="Wong P.S."/>
            <person name="Aburatani S."/>
            <person name="Fujibuchi W."/>
        </authorList>
    </citation>
    <scope>NUCLEOTIDE SEQUENCE [LARGE SCALE GENOMIC DNA]</scope>
    <source>
        <strain evidence="4 5">JPCC DA0580</strain>
    </source>
</reference>
<evidence type="ECO:0000256" key="2">
    <source>
        <dbReference type="SAM" id="MobiDB-lite"/>
    </source>
</evidence>